<dbReference type="InterPro" id="IPR013815">
    <property type="entry name" value="ATP_grasp_subdomain_1"/>
</dbReference>
<dbReference type="NCBIfam" id="TIGR01161">
    <property type="entry name" value="purK"/>
    <property type="match status" value="1"/>
</dbReference>
<evidence type="ECO:0000256" key="8">
    <source>
        <dbReference type="RuleBase" id="RU361200"/>
    </source>
</evidence>
<dbReference type="InterPro" id="IPR003135">
    <property type="entry name" value="ATP-grasp_carboxylate-amine"/>
</dbReference>
<dbReference type="PROSITE" id="PS50975">
    <property type="entry name" value="ATP_GRASP"/>
    <property type="match status" value="1"/>
</dbReference>
<dbReference type="Gene3D" id="3.30.470.20">
    <property type="entry name" value="ATP-grasp fold, B domain"/>
    <property type="match status" value="1"/>
</dbReference>
<dbReference type="Pfam" id="PF02222">
    <property type="entry name" value="ATP-grasp"/>
    <property type="match status" value="1"/>
</dbReference>
<dbReference type="NCBIfam" id="NF004679">
    <property type="entry name" value="PRK06019.1-5"/>
    <property type="match status" value="1"/>
</dbReference>
<gene>
    <name evidence="7 8" type="primary">purK</name>
    <name evidence="10" type="ORF">IQ241_10180</name>
</gene>
<comment type="catalytic activity">
    <reaction evidence="7 8">
        <text>5-amino-1-(5-phospho-beta-D-ribosyl)imidazole + hydrogencarbonate + ATP = 5-carboxyamino-1-(5-phospho-D-ribosyl)imidazole + ADP + phosphate + 2 H(+)</text>
        <dbReference type="Rhea" id="RHEA:19317"/>
        <dbReference type="ChEBI" id="CHEBI:15378"/>
        <dbReference type="ChEBI" id="CHEBI:17544"/>
        <dbReference type="ChEBI" id="CHEBI:30616"/>
        <dbReference type="ChEBI" id="CHEBI:43474"/>
        <dbReference type="ChEBI" id="CHEBI:58730"/>
        <dbReference type="ChEBI" id="CHEBI:137981"/>
        <dbReference type="ChEBI" id="CHEBI:456216"/>
        <dbReference type="EC" id="6.3.4.18"/>
    </reaction>
</comment>
<evidence type="ECO:0000313" key="11">
    <source>
        <dbReference type="Proteomes" id="UP000636505"/>
    </source>
</evidence>
<comment type="similarity">
    <text evidence="7 8">Belongs to the PurK/PurT family.</text>
</comment>
<protein>
    <recommendedName>
        <fullName evidence="7 8">N5-carboxyaminoimidazole ribonucleotide synthase</fullName>
        <shortName evidence="7 8">N5-CAIR synthase</shortName>
        <ecNumber evidence="7 8">6.3.4.18</ecNumber>
    </recommendedName>
    <alternativeName>
        <fullName evidence="7 8">5-(carboxyamino)imidazole ribonucleotide synthetase</fullName>
    </alternativeName>
</protein>
<dbReference type="GO" id="GO:0004638">
    <property type="term" value="F:phosphoribosylaminoimidazole carboxylase activity"/>
    <property type="evidence" value="ECO:0007669"/>
    <property type="project" value="InterPro"/>
</dbReference>
<dbReference type="InterPro" id="IPR016185">
    <property type="entry name" value="PreATP-grasp_dom_sf"/>
</dbReference>
<dbReference type="SUPFAM" id="SSF51246">
    <property type="entry name" value="Rudiment single hybrid motif"/>
    <property type="match status" value="1"/>
</dbReference>
<dbReference type="InterPro" id="IPR011761">
    <property type="entry name" value="ATP-grasp"/>
</dbReference>
<dbReference type="Proteomes" id="UP000636505">
    <property type="component" value="Unassembled WGS sequence"/>
</dbReference>
<feature type="domain" description="ATP-grasp" evidence="9">
    <location>
        <begin position="112"/>
        <end position="301"/>
    </location>
</feature>
<comment type="function">
    <text evidence="8">Catalyzes the ATP-dependent conversion of 5-aminoimidazole ribonucleotide (AIR) and HCO(3)- to N5-carboxyaminoimidazole ribonucleotide (N5-CAIR).</text>
</comment>
<dbReference type="Pfam" id="PF22660">
    <property type="entry name" value="RS_preATP-grasp-like"/>
    <property type="match status" value="1"/>
</dbReference>
<organism evidence="10 11">
    <name type="scientific">Vasconcelosia minhoensis LEGE 07310</name>
    <dbReference type="NCBI Taxonomy" id="915328"/>
    <lineage>
        <taxon>Bacteria</taxon>
        <taxon>Bacillati</taxon>
        <taxon>Cyanobacteriota</taxon>
        <taxon>Cyanophyceae</taxon>
        <taxon>Nodosilineales</taxon>
        <taxon>Cymatolegaceae</taxon>
        <taxon>Vasconcelosia</taxon>
        <taxon>Vasconcelosia minhoensis</taxon>
    </lineage>
</organism>
<dbReference type="PANTHER" id="PTHR11609:SF5">
    <property type="entry name" value="PHOSPHORIBOSYLAMINOIMIDAZOLE CARBOXYLASE"/>
    <property type="match status" value="1"/>
</dbReference>
<dbReference type="HAMAP" id="MF_01928">
    <property type="entry name" value="PurK"/>
    <property type="match status" value="1"/>
</dbReference>
<comment type="pathway">
    <text evidence="7 8">Purine metabolism; IMP biosynthesis via de novo pathway; 5-amino-1-(5-phospho-D-ribosyl)imidazole-4-carboxylate from 5-amino-1-(5-phospho-D-ribosyl)imidazole (N5-CAIR route): step 1/2.</text>
</comment>
<dbReference type="SUPFAM" id="SSF52440">
    <property type="entry name" value="PreATP-grasp domain"/>
    <property type="match status" value="1"/>
</dbReference>
<keyword evidence="4" id="KW-0210">Decarboxylase</keyword>
<dbReference type="EMBL" id="JADEXG010000019">
    <property type="protein sequence ID" value="MBE9077660.1"/>
    <property type="molecule type" value="Genomic_DNA"/>
</dbReference>
<feature type="binding site" evidence="7">
    <location>
        <begin position="271"/>
        <end position="272"/>
    </location>
    <ligand>
        <name>ATP</name>
        <dbReference type="ChEBI" id="CHEBI:30616"/>
    </ligand>
</feature>
<feature type="binding site" evidence="7">
    <location>
        <position position="151"/>
    </location>
    <ligand>
        <name>ATP</name>
        <dbReference type="ChEBI" id="CHEBI:30616"/>
    </ligand>
</feature>
<reference evidence="10" key="1">
    <citation type="submission" date="2020-10" db="EMBL/GenBank/DDBJ databases">
        <authorList>
            <person name="Castelo-Branco R."/>
            <person name="Eusebio N."/>
            <person name="Adriana R."/>
            <person name="Vieira A."/>
            <person name="Brugerolle De Fraissinette N."/>
            <person name="Rezende De Castro R."/>
            <person name="Schneider M.P."/>
            <person name="Vasconcelos V."/>
            <person name="Leao P.N."/>
        </authorList>
    </citation>
    <scope>NUCLEOTIDE SEQUENCE</scope>
    <source>
        <strain evidence="10">LEGE 07310</strain>
    </source>
</reference>
<keyword evidence="11" id="KW-1185">Reference proteome</keyword>
<dbReference type="GO" id="GO:0005524">
    <property type="term" value="F:ATP binding"/>
    <property type="evidence" value="ECO:0007669"/>
    <property type="project" value="UniProtKB-UniRule"/>
</dbReference>
<keyword evidence="3 7" id="KW-0658">Purine biosynthesis</keyword>
<dbReference type="SUPFAM" id="SSF56059">
    <property type="entry name" value="Glutathione synthetase ATP-binding domain-like"/>
    <property type="match status" value="1"/>
</dbReference>
<evidence type="ECO:0000256" key="2">
    <source>
        <dbReference type="ARBA" id="ARBA00022741"/>
    </source>
</evidence>
<comment type="function">
    <text evidence="7">Catalyzes the ATP-dependent conversion of 5-aminoimidazole ribonucleotide (AIR) and HCO(3)(-) to N5-carboxyaminoimidazole ribonucleotide (N5-CAIR).</text>
</comment>
<evidence type="ECO:0000259" key="9">
    <source>
        <dbReference type="PROSITE" id="PS50975"/>
    </source>
</evidence>
<dbReference type="Pfam" id="PF17769">
    <property type="entry name" value="PurK_C"/>
    <property type="match status" value="1"/>
</dbReference>
<keyword evidence="6" id="KW-0456">Lyase</keyword>
<evidence type="ECO:0000256" key="5">
    <source>
        <dbReference type="ARBA" id="ARBA00022840"/>
    </source>
</evidence>
<comment type="caution">
    <text evidence="7">Lacks conserved residue(s) required for the propagation of feature annotation.</text>
</comment>
<feature type="binding site" evidence="7">
    <location>
        <begin position="186"/>
        <end position="189"/>
    </location>
    <ligand>
        <name>ATP</name>
        <dbReference type="ChEBI" id="CHEBI:30616"/>
    </ligand>
</feature>
<feature type="binding site" evidence="7">
    <location>
        <position position="108"/>
    </location>
    <ligand>
        <name>ATP</name>
        <dbReference type="ChEBI" id="CHEBI:30616"/>
    </ligand>
</feature>
<keyword evidence="2 7" id="KW-0547">Nucleotide-binding</keyword>
<evidence type="ECO:0000256" key="4">
    <source>
        <dbReference type="ARBA" id="ARBA00022793"/>
    </source>
</evidence>
<dbReference type="InterPro" id="IPR054350">
    <property type="entry name" value="PurT/PurK_preATP-grasp"/>
</dbReference>
<evidence type="ECO:0000256" key="3">
    <source>
        <dbReference type="ARBA" id="ARBA00022755"/>
    </source>
</evidence>
<dbReference type="AlphaFoldDB" id="A0A8J7DN47"/>
<dbReference type="InterPro" id="IPR005875">
    <property type="entry name" value="PurK"/>
</dbReference>
<proteinExistence type="inferred from homology"/>
<accession>A0A8J7DN47</accession>
<dbReference type="GO" id="GO:0006189">
    <property type="term" value="P:'de novo' IMP biosynthetic process"/>
    <property type="evidence" value="ECO:0007669"/>
    <property type="project" value="UniProtKB-UniRule"/>
</dbReference>
<dbReference type="PANTHER" id="PTHR11609">
    <property type="entry name" value="PURINE BIOSYNTHESIS PROTEIN 6/7, PUR6/7"/>
    <property type="match status" value="1"/>
</dbReference>
<sequence>MAASGEPARNIRVGVIGGGQLAWMMAAAAEYLGIDLWVQTPKPDDPAVAIAAQTLLAPITDIATTARLAKQCDVITFENEFIDLPGLRSLSLDCFYPQLDCLAPLLDKYDQRQYCQKIGLPTPPFVALDGKADLPELAARIAAVGLPLVLKTRRHGYDGQGTFILKDADAVAATWQQLGYPPLMLEAFVPFEQELAVMAARSRSGEVRVYPVVETQQVNQVCQRVIAPAAVTVTVAQQVEQIATRLLSTLGVVGLFGIELFLTAEQQVLINEIAPRTHNSGHYTLDACETSQFEQQLRAVCGLPLGSVEMTWAEAVMVNLLGYETATGDYAEQRSAIAALPNAHVYWYGKTQSRPGRKLGHVTLVTDRAQPRADIDALIQTVESLWYPTPA</sequence>
<dbReference type="Gene3D" id="3.40.50.20">
    <property type="match status" value="1"/>
</dbReference>
<dbReference type="GO" id="GO:0046872">
    <property type="term" value="F:metal ion binding"/>
    <property type="evidence" value="ECO:0007669"/>
    <property type="project" value="InterPro"/>
</dbReference>
<evidence type="ECO:0000256" key="6">
    <source>
        <dbReference type="ARBA" id="ARBA00023239"/>
    </source>
</evidence>
<comment type="caution">
    <text evidence="10">The sequence shown here is derived from an EMBL/GenBank/DDBJ whole genome shotgun (WGS) entry which is preliminary data.</text>
</comment>
<dbReference type="GO" id="GO:0034028">
    <property type="term" value="F:5-(carboxyamino)imidazole ribonucleotide synthase activity"/>
    <property type="evidence" value="ECO:0007669"/>
    <property type="project" value="UniProtKB-UniRule"/>
</dbReference>
<dbReference type="FunFam" id="3.30.470.20:FF:000037">
    <property type="entry name" value="Phosphoribosylaminoimidazole carboxylase, chloroplastic"/>
    <property type="match status" value="1"/>
</dbReference>
<dbReference type="EC" id="6.3.4.18" evidence="7 8"/>
<evidence type="ECO:0000256" key="7">
    <source>
        <dbReference type="HAMAP-Rule" id="MF_01928"/>
    </source>
</evidence>
<comment type="subunit">
    <text evidence="7 8">Homodimer.</text>
</comment>
<name>A0A8J7DN47_9CYAN</name>
<keyword evidence="1 7" id="KW-0436">Ligase</keyword>
<feature type="binding site" evidence="7">
    <location>
        <position position="194"/>
    </location>
    <ligand>
        <name>ATP</name>
        <dbReference type="ChEBI" id="CHEBI:30616"/>
    </ligand>
</feature>
<keyword evidence="5 7" id="KW-0067">ATP-binding</keyword>
<evidence type="ECO:0000256" key="1">
    <source>
        <dbReference type="ARBA" id="ARBA00022598"/>
    </source>
</evidence>
<dbReference type="InterPro" id="IPR011054">
    <property type="entry name" value="Rudment_hybrid_motif"/>
</dbReference>
<evidence type="ECO:0000313" key="10">
    <source>
        <dbReference type="EMBL" id="MBE9077660.1"/>
    </source>
</evidence>
<dbReference type="GO" id="GO:0005829">
    <property type="term" value="C:cytosol"/>
    <property type="evidence" value="ECO:0007669"/>
    <property type="project" value="TreeGrafter"/>
</dbReference>
<dbReference type="UniPathway" id="UPA00074">
    <property type="reaction ID" value="UER00942"/>
</dbReference>
<dbReference type="InterPro" id="IPR040686">
    <property type="entry name" value="PurK_C"/>
</dbReference>
<dbReference type="Gene3D" id="3.30.1490.20">
    <property type="entry name" value="ATP-grasp fold, A domain"/>
    <property type="match status" value="1"/>
</dbReference>
<dbReference type="RefSeq" id="WP_193906656.1">
    <property type="nucleotide sequence ID" value="NZ_JADEXG010000019.1"/>
</dbReference>